<dbReference type="SUPFAM" id="SSF53901">
    <property type="entry name" value="Thiolase-like"/>
    <property type="match status" value="1"/>
</dbReference>
<dbReference type="RefSeq" id="WP_342552917.1">
    <property type="nucleotide sequence ID" value="NZ_CP159992.1"/>
</dbReference>
<dbReference type="EMBL" id="CP159992">
    <property type="protein sequence ID" value="XCP95313.1"/>
    <property type="molecule type" value="Genomic_DNA"/>
</dbReference>
<evidence type="ECO:0000259" key="3">
    <source>
        <dbReference type="Pfam" id="PF08541"/>
    </source>
</evidence>
<gene>
    <name evidence="5" type="ORF">ABXS70_00725</name>
</gene>
<dbReference type="Pfam" id="PF08541">
    <property type="entry name" value="ACP_syn_III_C"/>
    <property type="match status" value="1"/>
</dbReference>
<accession>A0AAU8NEB6</accession>
<feature type="domain" description="Beta-ketoacyl-[acyl-carrier-protein] synthase III N-terminal" evidence="4">
    <location>
        <begin position="108"/>
        <end position="176"/>
    </location>
</feature>
<name>A0AAU8NEB6_9BACL</name>
<feature type="domain" description="Beta-ketoacyl-[acyl-carrier-protein] synthase III C-terminal" evidence="3">
    <location>
        <begin position="239"/>
        <end position="328"/>
    </location>
</feature>
<dbReference type="GO" id="GO:0006633">
    <property type="term" value="P:fatty acid biosynthetic process"/>
    <property type="evidence" value="ECO:0007669"/>
    <property type="project" value="InterPro"/>
</dbReference>
<protein>
    <submittedName>
        <fullName evidence="5">Ketoacyl-ACP synthase III</fullName>
    </submittedName>
</protein>
<sequence>MRQMIVKGMGMYVPDTVLTNQALEAMGINANADWIYQNLGIRERRIAAQHEHTSDLAAEAGKRAVQQAGLDQEDIDLIIMATFTPDRLVPHSAALVKQKIGANQASCLDIRAGCAGFSYGIMNAYYTLQAEEDISNVLVIGADTYSKVTDWQDRAACSSVGDGAGAFVLQVLNEEDNASHGVFMDGIMHHEVMEDIEHGTLPVHYGRIQEGAVSVYTSNGRYLYEQLARGIPRLVNRLLRRIKWDIRDVDLFVFPQTNSNLIRELAVSLGISQDKAYMAMEKFGYTSNACLPIAVSEAVREGVLRPGARVVMVGAGAGTYYCATAIRWGEIL</sequence>
<dbReference type="InterPro" id="IPR013751">
    <property type="entry name" value="ACP_syn_III_N"/>
</dbReference>
<dbReference type="GO" id="GO:0044550">
    <property type="term" value="P:secondary metabolite biosynthetic process"/>
    <property type="evidence" value="ECO:0007669"/>
    <property type="project" value="TreeGrafter"/>
</dbReference>
<keyword evidence="2" id="KW-0012">Acyltransferase</keyword>
<evidence type="ECO:0000256" key="1">
    <source>
        <dbReference type="ARBA" id="ARBA00022679"/>
    </source>
</evidence>
<dbReference type="GO" id="GO:0004315">
    <property type="term" value="F:3-oxoacyl-[acyl-carrier-protein] synthase activity"/>
    <property type="evidence" value="ECO:0007669"/>
    <property type="project" value="InterPro"/>
</dbReference>
<dbReference type="PANTHER" id="PTHR34069:SF2">
    <property type="entry name" value="BETA-KETOACYL-[ACYL-CARRIER-PROTEIN] SYNTHASE III"/>
    <property type="match status" value="1"/>
</dbReference>
<dbReference type="AlphaFoldDB" id="A0AAU8NEB6"/>
<dbReference type="PANTHER" id="PTHR34069">
    <property type="entry name" value="3-OXOACYL-[ACYL-CARRIER-PROTEIN] SYNTHASE 3"/>
    <property type="match status" value="1"/>
</dbReference>
<evidence type="ECO:0000313" key="5">
    <source>
        <dbReference type="EMBL" id="XCP95313.1"/>
    </source>
</evidence>
<dbReference type="InterPro" id="IPR016039">
    <property type="entry name" value="Thiolase-like"/>
</dbReference>
<evidence type="ECO:0000259" key="4">
    <source>
        <dbReference type="Pfam" id="PF08545"/>
    </source>
</evidence>
<proteinExistence type="predicted"/>
<dbReference type="CDD" id="cd00830">
    <property type="entry name" value="KAS_III"/>
    <property type="match status" value="1"/>
</dbReference>
<reference evidence="5" key="1">
    <citation type="submission" date="2024-05" db="EMBL/GenBank/DDBJ databases">
        <title>Draft genome assemblies of 36 bacteria isolated from hibernating arctic ground squirrels.</title>
        <authorList>
            <person name="McKee H."/>
            <person name="Mullen L."/>
            <person name="Drown D.M."/>
            <person name="Duddleston K.N."/>
        </authorList>
    </citation>
    <scope>NUCLEOTIDE SEQUENCE</scope>
    <source>
        <strain evidence="5">AN1007</strain>
    </source>
</reference>
<evidence type="ECO:0000256" key="2">
    <source>
        <dbReference type="ARBA" id="ARBA00023315"/>
    </source>
</evidence>
<dbReference type="InterPro" id="IPR013747">
    <property type="entry name" value="ACP_syn_III_C"/>
</dbReference>
<dbReference type="Gene3D" id="3.40.47.10">
    <property type="match status" value="1"/>
</dbReference>
<keyword evidence="1" id="KW-0808">Transferase</keyword>
<dbReference type="NCBIfam" id="NF006829">
    <property type="entry name" value="PRK09352.1"/>
    <property type="match status" value="1"/>
</dbReference>
<dbReference type="Pfam" id="PF08545">
    <property type="entry name" value="ACP_syn_III"/>
    <property type="match status" value="1"/>
</dbReference>
<organism evidence="5">
    <name type="scientific">Paenibacillus sp. AN1007</name>
    <dbReference type="NCBI Taxonomy" id="3151385"/>
    <lineage>
        <taxon>Bacteria</taxon>
        <taxon>Bacillati</taxon>
        <taxon>Bacillota</taxon>
        <taxon>Bacilli</taxon>
        <taxon>Bacillales</taxon>
        <taxon>Paenibacillaceae</taxon>
        <taxon>Paenibacillus</taxon>
    </lineage>
</organism>